<sequence length="281" mass="30378">MPRRYRSGIPALLIVSVYAVALAVAAVIALTIGDLGVLWRLSLFTEVNEDAAATWPNVLILVLAGSVWAWALWQSLRGPLAGPPPELDRDARRLRVALYAAAASWLFYFLIPSWPWWVTVLDAVVMWVVVLLFHPVLVGNLKYADHLRGAGVLAYGGTAAVEVLDVLDRPTPGWLSWICGLAGLIWTVMILRAQRRDGRWRRATILYGVASLLAPIGLGLASGLLVVAGNVYDAMSAANALMLIWLARSAHELADPRHQPAPPSPLPAQPPSPLPAQPPAP</sequence>
<keyword evidence="2" id="KW-0472">Membrane</keyword>
<organism evidence="3 4">
    <name type="scientific">Streptosporangium roseum (strain ATCC 12428 / DSM 43021 / JCM 3005 / KCTC 9067 / NCIMB 10171 / NRRL 2505 / NI 9100)</name>
    <dbReference type="NCBI Taxonomy" id="479432"/>
    <lineage>
        <taxon>Bacteria</taxon>
        <taxon>Bacillati</taxon>
        <taxon>Actinomycetota</taxon>
        <taxon>Actinomycetes</taxon>
        <taxon>Streptosporangiales</taxon>
        <taxon>Streptosporangiaceae</taxon>
        <taxon>Streptosporangium</taxon>
    </lineage>
</organism>
<dbReference type="HOGENOM" id="CLU_990174_0_0_11"/>
<keyword evidence="2" id="KW-1133">Transmembrane helix</keyword>
<name>D2BFT8_STRRD</name>
<evidence type="ECO:0000313" key="4">
    <source>
        <dbReference type="Proteomes" id="UP000002029"/>
    </source>
</evidence>
<dbReference type="eggNOG" id="ENOG50323FN">
    <property type="taxonomic scope" value="Bacteria"/>
</dbReference>
<feature type="transmembrane region" description="Helical" evidence="2">
    <location>
        <begin position="94"/>
        <end position="111"/>
    </location>
</feature>
<dbReference type="AlphaFoldDB" id="D2BFT8"/>
<feature type="transmembrane region" description="Helical" evidence="2">
    <location>
        <begin position="150"/>
        <end position="167"/>
    </location>
</feature>
<feature type="transmembrane region" description="Helical" evidence="2">
    <location>
        <begin position="205"/>
        <end position="225"/>
    </location>
</feature>
<gene>
    <name evidence="3" type="ordered locus">Sros_7573</name>
</gene>
<feature type="compositionally biased region" description="Pro residues" evidence="1">
    <location>
        <begin position="259"/>
        <end position="281"/>
    </location>
</feature>
<feature type="transmembrane region" description="Helical" evidence="2">
    <location>
        <begin position="117"/>
        <end position="138"/>
    </location>
</feature>
<keyword evidence="2" id="KW-0812">Transmembrane</keyword>
<evidence type="ECO:0000256" key="1">
    <source>
        <dbReference type="SAM" id="MobiDB-lite"/>
    </source>
</evidence>
<evidence type="ECO:0000313" key="3">
    <source>
        <dbReference type="EMBL" id="ACZ90249.1"/>
    </source>
</evidence>
<reference evidence="3 4" key="1">
    <citation type="journal article" date="2010" name="Stand. Genomic Sci.">
        <title>Complete genome sequence of Streptosporangium roseum type strain (NI 9100).</title>
        <authorList>
            <person name="Nolan M."/>
            <person name="Sikorski J."/>
            <person name="Jando M."/>
            <person name="Lucas S."/>
            <person name="Lapidus A."/>
            <person name="Glavina Del Rio T."/>
            <person name="Chen F."/>
            <person name="Tice H."/>
            <person name="Pitluck S."/>
            <person name="Cheng J.F."/>
            <person name="Chertkov O."/>
            <person name="Sims D."/>
            <person name="Meincke L."/>
            <person name="Brettin T."/>
            <person name="Han C."/>
            <person name="Detter J.C."/>
            <person name="Bruce D."/>
            <person name="Goodwin L."/>
            <person name="Land M."/>
            <person name="Hauser L."/>
            <person name="Chang Y.J."/>
            <person name="Jeffries C.D."/>
            <person name="Ivanova N."/>
            <person name="Mavromatis K."/>
            <person name="Mikhailova N."/>
            <person name="Chen A."/>
            <person name="Palaniappan K."/>
            <person name="Chain P."/>
            <person name="Rohde M."/>
            <person name="Goker M."/>
            <person name="Bristow J."/>
            <person name="Eisen J.A."/>
            <person name="Markowitz V."/>
            <person name="Hugenholtz P."/>
            <person name="Kyrpides N.C."/>
            <person name="Klenk H.P."/>
        </authorList>
    </citation>
    <scope>NUCLEOTIDE SEQUENCE [LARGE SCALE GENOMIC DNA]</scope>
    <source>
        <strain evidence="4">ATCC 12428 / DSM 43021 / JCM 3005 / NI 9100</strain>
    </source>
</reference>
<dbReference type="EMBL" id="CP001814">
    <property type="protein sequence ID" value="ACZ90249.1"/>
    <property type="molecule type" value="Genomic_DNA"/>
</dbReference>
<dbReference type="RefSeq" id="WP_012893979.1">
    <property type="nucleotide sequence ID" value="NC_013595.1"/>
</dbReference>
<accession>D2BFT8</accession>
<feature type="transmembrane region" description="Helical" evidence="2">
    <location>
        <begin position="12"/>
        <end position="33"/>
    </location>
</feature>
<feature type="region of interest" description="Disordered" evidence="1">
    <location>
        <begin position="255"/>
        <end position="281"/>
    </location>
</feature>
<evidence type="ECO:0000256" key="2">
    <source>
        <dbReference type="SAM" id="Phobius"/>
    </source>
</evidence>
<keyword evidence="4" id="KW-1185">Reference proteome</keyword>
<feature type="transmembrane region" description="Helical" evidence="2">
    <location>
        <begin position="53"/>
        <end position="73"/>
    </location>
</feature>
<dbReference type="KEGG" id="sro:Sros_7573"/>
<proteinExistence type="predicted"/>
<protein>
    <submittedName>
        <fullName evidence="3">Uncharacterized protein</fullName>
    </submittedName>
</protein>
<dbReference type="Proteomes" id="UP000002029">
    <property type="component" value="Chromosome"/>
</dbReference>
<feature type="transmembrane region" description="Helical" evidence="2">
    <location>
        <begin position="173"/>
        <end position="193"/>
    </location>
</feature>